<dbReference type="EMBL" id="VSRR010083204">
    <property type="protein sequence ID" value="MPC90099.1"/>
    <property type="molecule type" value="Genomic_DNA"/>
</dbReference>
<name>A0A5B7J5S9_PORTR</name>
<organism evidence="1 2">
    <name type="scientific">Portunus trituberculatus</name>
    <name type="common">Swimming crab</name>
    <name type="synonym">Neptunus trituberculatus</name>
    <dbReference type="NCBI Taxonomy" id="210409"/>
    <lineage>
        <taxon>Eukaryota</taxon>
        <taxon>Metazoa</taxon>
        <taxon>Ecdysozoa</taxon>
        <taxon>Arthropoda</taxon>
        <taxon>Crustacea</taxon>
        <taxon>Multicrustacea</taxon>
        <taxon>Malacostraca</taxon>
        <taxon>Eumalacostraca</taxon>
        <taxon>Eucarida</taxon>
        <taxon>Decapoda</taxon>
        <taxon>Pleocyemata</taxon>
        <taxon>Brachyura</taxon>
        <taxon>Eubrachyura</taxon>
        <taxon>Portunoidea</taxon>
        <taxon>Portunidae</taxon>
        <taxon>Portuninae</taxon>
        <taxon>Portunus</taxon>
    </lineage>
</organism>
<evidence type="ECO:0000313" key="2">
    <source>
        <dbReference type="Proteomes" id="UP000324222"/>
    </source>
</evidence>
<dbReference type="AlphaFoldDB" id="A0A5B7J5S9"/>
<comment type="caution">
    <text evidence="1">The sequence shown here is derived from an EMBL/GenBank/DDBJ whole genome shotgun (WGS) entry which is preliminary data.</text>
</comment>
<reference evidence="1 2" key="1">
    <citation type="submission" date="2019-05" db="EMBL/GenBank/DDBJ databases">
        <title>Another draft genome of Portunus trituberculatus and its Hox gene families provides insights of decapod evolution.</title>
        <authorList>
            <person name="Jeong J.-H."/>
            <person name="Song I."/>
            <person name="Kim S."/>
            <person name="Choi T."/>
            <person name="Kim D."/>
            <person name="Ryu S."/>
            <person name="Kim W."/>
        </authorList>
    </citation>
    <scope>NUCLEOTIDE SEQUENCE [LARGE SCALE GENOMIC DNA]</scope>
    <source>
        <tissue evidence="1">Muscle</tissue>
    </source>
</reference>
<accession>A0A5B7J5S9</accession>
<evidence type="ECO:0000313" key="1">
    <source>
        <dbReference type="EMBL" id="MPC90099.1"/>
    </source>
</evidence>
<sequence>MSNKPQRVYEVTNPPLAPALFTDWRLGFATLSWPAIGGIRAALVGRCLLHTLISLGKVKNVARFV</sequence>
<gene>
    <name evidence="1" type="ORF">E2C01_085066</name>
</gene>
<protein>
    <submittedName>
        <fullName evidence="1">Uncharacterized protein</fullName>
    </submittedName>
</protein>
<dbReference type="Proteomes" id="UP000324222">
    <property type="component" value="Unassembled WGS sequence"/>
</dbReference>
<keyword evidence="2" id="KW-1185">Reference proteome</keyword>
<proteinExistence type="predicted"/>